<dbReference type="AlphaFoldDB" id="A0A2N5M1E7"/>
<keyword evidence="2" id="KW-1185">Reference proteome</keyword>
<evidence type="ECO:0000313" key="2">
    <source>
        <dbReference type="Proteomes" id="UP000234748"/>
    </source>
</evidence>
<comment type="caution">
    <text evidence="1">The sequence shown here is derived from an EMBL/GenBank/DDBJ whole genome shotgun (WGS) entry which is preliminary data.</text>
</comment>
<evidence type="ECO:0000313" key="1">
    <source>
        <dbReference type="EMBL" id="PLT28179.1"/>
    </source>
</evidence>
<dbReference type="Proteomes" id="UP000234748">
    <property type="component" value="Unassembled WGS sequence"/>
</dbReference>
<protein>
    <submittedName>
        <fullName evidence="1">Uncharacterized protein</fullName>
    </submittedName>
</protein>
<dbReference type="EMBL" id="PGUY01000063">
    <property type="protein sequence ID" value="PLT28179.1"/>
    <property type="molecule type" value="Genomic_DNA"/>
</dbReference>
<name>A0A2N5M1E7_9BACI</name>
<organism evidence="1 2">
    <name type="scientific">Peribacillus deserti</name>
    <dbReference type="NCBI Taxonomy" id="673318"/>
    <lineage>
        <taxon>Bacteria</taxon>
        <taxon>Bacillati</taxon>
        <taxon>Bacillota</taxon>
        <taxon>Bacilli</taxon>
        <taxon>Bacillales</taxon>
        <taxon>Bacillaceae</taxon>
        <taxon>Peribacillus</taxon>
    </lineage>
</organism>
<sequence length="156" mass="18529">MNYPIRLFDEEGFIESTELFRVHTPPNYDAANKLKKQLVITNITETDYKPNKETIGFRLDSGDVINFFNTKEAIVHPITNIYDFTKHLIRTLKEYQNHTHLNDTDISRTIFLDVSRVRSTGWNISNDLRKEIKRKAYDSTKEYLEKFNIYVPEYTE</sequence>
<accession>A0A2N5M1E7</accession>
<proteinExistence type="predicted"/>
<reference evidence="1 2" key="1">
    <citation type="submission" date="2017-11" db="EMBL/GenBank/DDBJ databases">
        <title>Comparitive Functional Genomics of Dry Heat Resistant strains isolated from the Viking Spacecraft.</title>
        <authorList>
            <person name="Seuylemezian A."/>
            <person name="Cooper K."/>
            <person name="Vaishampayan P."/>
        </authorList>
    </citation>
    <scope>NUCLEOTIDE SEQUENCE [LARGE SCALE GENOMIC DNA]</scope>
    <source>
        <strain evidence="1 2">V1-29</strain>
    </source>
</reference>
<dbReference type="RefSeq" id="WP_101645119.1">
    <property type="nucleotide sequence ID" value="NZ_PGUY01000063.1"/>
</dbReference>
<gene>
    <name evidence="1" type="ORF">CUU66_19750</name>
</gene>